<dbReference type="InterPro" id="IPR051063">
    <property type="entry name" value="PDI"/>
</dbReference>
<evidence type="ECO:0008006" key="9">
    <source>
        <dbReference type="Google" id="ProtNLM"/>
    </source>
</evidence>
<evidence type="ECO:0000256" key="1">
    <source>
        <dbReference type="ARBA" id="ARBA00006347"/>
    </source>
</evidence>
<evidence type="ECO:0000259" key="6">
    <source>
        <dbReference type="PROSITE" id="PS51352"/>
    </source>
</evidence>
<evidence type="ECO:0000259" key="5">
    <source>
        <dbReference type="PROSITE" id="PS50222"/>
    </source>
</evidence>
<dbReference type="InterPro" id="IPR011992">
    <property type="entry name" value="EF-hand-dom_pair"/>
</dbReference>
<dbReference type="EMBL" id="HBFX01051753">
    <property type="protein sequence ID" value="CAD8980189.1"/>
    <property type="molecule type" value="Transcribed_RNA"/>
</dbReference>
<dbReference type="EMBL" id="HBFK01005253">
    <property type="protein sequence ID" value="CAD8736637.1"/>
    <property type="molecule type" value="Transcribed_RNA"/>
</dbReference>
<dbReference type="GO" id="GO:0005783">
    <property type="term" value="C:endoplasmic reticulum"/>
    <property type="evidence" value="ECO:0007669"/>
    <property type="project" value="TreeGrafter"/>
</dbReference>
<evidence type="ECO:0000256" key="4">
    <source>
        <dbReference type="SAM" id="SignalP"/>
    </source>
</evidence>
<dbReference type="InterPro" id="IPR036249">
    <property type="entry name" value="Thioredoxin-like_sf"/>
</dbReference>
<dbReference type="PROSITE" id="PS00018">
    <property type="entry name" value="EF_HAND_1"/>
    <property type="match status" value="1"/>
</dbReference>
<evidence type="ECO:0000313" key="7">
    <source>
        <dbReference type="EMBL" id="CAD8736637.1"/>
    </source>
</evidence>
<dbReference type="GO" id="GO:0005509">
    <property type="term" value="F:calcium ion binding"/>
    <property type="evidence" value="ECO:0007669"/>
    <property type="project" value="InterPro"/>
</dbReference>
<gene>
    <name evidence="8" type="ORF">HAND00432_LOCUS31199</name>
    <name evidence="7" type="ORF">HAND1043_LOCUS3129</name>
</gene>
<dbReference type="AlphaFoldDB" id="A0A6U4J0F9"/>
<dbReference type="PANTHER" id="PTHR45672:SF3">
    <property type="entry name" value="THIOREDOXIN DOMAIN-CONTAINING PROTEIN 5"/>
    <property type="match status" value="1"/>
</dbReference>
<protein>
    <recommendedName>
        <fullName evidence="9">Thioredoxin domain-containing protein</fullName>
    </recommendedName>
</protein>
<dbReference type="PROSITE" id="PS51352">
    <property type="entry name" value="THIOREDOXIN_2"/>
    <property type="match status" value="1"/>
</dbReference>
<evidence type="ECO:0000313" key="8">
    <source>
        <dbReference type="EMBL" id="CAD8980189.1"/>
    </source>
</evidence>
<dbReference type="InterPro" id="IPR013766">
    <property type="entry name" value="Thioredoxin_domain"/>
</dbReference>
<dbReference type="SUPFAM" id="SSF52833">
    <property type="entry name" value="Thioredoxin-like"/>
    <property type="match status" value="1"/>
</dbReference>
<feature type="domain" description="EF-hand" evidence="5">
    <location>
        <begin position="76"/>
        <end position="101"/>
    </location>
</feature>
<dbReference type="Gene3D" id="3.40.30.10">
    <property type="entry name" value="Glutaredoxin"/>
    <property type="match status" value="1"/>
</dbReference>
<feature type="chain" id="PRO_5036192088" description="Thioredoxin domain-containing protein" evidence="4">
    <location>
        <begin position="32"/>
        <end position="218"/>
    </location>
</feature>
<dbReference type="SUPFAM" id="SSF47473">
    <property type="entry name" value="EF-hand"/>
    <property type="match status" value="1"/>
</dbReference>
<reference evidence="7" key="1">
    <citation type="submission" date="2021-01" db="EMBL/GenBank/DDBJ databases">
        <authorList>
            <person name="Corre E."/>
            <person name="Pelletier E."/>
            <person name="Niang G."/>
            <person name="Scheremetjew M."/>
            <person name="Finn R."/>
            <person name="Kale V."/>
            <person name="Holt S."/>
            <person name="Cochrane G."/>
            <person name="Meng A."/>
            <person name="Brown T."/>
            <person name="Cohen L."/>
        </authorList>
    </citation>
    <scope>NUCLEOTIDE SEQUENCE</scope>
    <source>
        <strain evidence="7">CCMP441</strain>
        <strain evidence="8">CCMP644</strain>
    </source>
</reference>
<dbReference type="Gene3D" id="1.10.238.10">
    <property type="entry name" value="EF-hand"/>
    <property type="match status" value="1"/>
</dbReference>
<feature type="signal peptide" evidence="4">
    <location>
        <begin position="1"/>
        <end position="31"/>
    </location>
</feature>
<dbReference type="Pfam" id="PF00085">
    <property type="entry name" value="Thioredoxin"/>
    <property type="match status" value="1"/>
</dbReference>
<dbReference type="PROSITE" id="PS51257">
    <property type="entry name" value="PROKAR_LIPOPROTEIN"/>
    <property type="match status" value="1"/>
</dbReference>
<dbReference type="InterPro" id="IPR002048">
    <property type="entry name" value="EF_hand_dom"/>
</dbReference>
<dbReference type="CDD" id="cd02961">
    <property type="entry name" value="PDI_a_family"/>
    <property type="match status" value="1"/>
</dbReference>
<dbReference type="Pfam" id="PF13202">
    <property type="entry name" value="EF-hand_5"/>
    <property type="match status" value="1"/>
</dbReference>
<feature type="domain" description="Thioredoxin" evidence="6">
    <location>
        <begin position="65"/>
        <end position="213"/>
    </location>
</feature>
<dbReference type="PROSITE" id="PS50222">
    <property type="entry name" value="EF_HAND_2"/>
    <property type="match status" value="1"/>
</dbReference>
<comment type="similarity">
    <text evidence="1">Belongs to the protein disulfide isomerase family.</text>
</comment>
<proteinExistence type="inferred from homology"/>
<organism evidence="7">
    <name type="scientific">Hemiselmis andersenii</name>
    <name type="common">Cryptophyte alga</name>
    <dbReference type="NCBI Taxonomy" id="464988"/>
    <lineage>
        <taxon>Eukaryota</taxon>
        <taxon>Cryptophyceae</taxon>
        <taxon>Cryptomonadales</taxon>
        <taxon>Hemiselmidaceae</taxon>
        <taxon>Hemiselmis</taxon>
    </lineage>
</organism>
<dbReference type="GO" id="GO:0006457">
    <property type="term" value="P:protein folding"/>
    <property type="evidence" value="ECO:0007669"/>
    <property type="project" value="TreeGrafter"/>
</dbReference>
<keyword evidence="2 4" id="KW-0732">Signal</keyword>
<sequence length="218" mass="23548">MQRPATLAASVVIATLGACLLFASCIPHTHAADAGTCGLRPPSEDTHPTDLNADGKTTPEEFAAYAEAQAAGGGEAKMDADGDGKVTTEEFVQFAEQQASGPVDLTPENFNEKTQNSKAAFVKFMAPWCGHCQTMAKPWNDLATKIHTEYNDVTIGTINCDTQKEFCAMFEIQSLPTLLLMKNPEAFEDATPLLYQDERDLDTMLRFLNEQGVLAPAA</sequence>
<evidence type="ECO:0000256" key="3">
    <source>
        <dbReference type="ARBA" id="ARBA00022837"/>
    </source>
</evidence>
<dbReference type="PANTHER" id="PTHR45672">
    <property type="entry name" value="PROTEIN DISULFIDE-ISOMERASE C17H9.14C-RELATED"/>
    <property type="match status" value="1"/>
</dbReference>
<dbReference type="InterPro" id="IPR018247">
    <property type="entry name" value="EF_Hand_1_Ca_BS"/>
</dbReference>
<evidence type="ECO:0000256" key="2">
    <source>
        <dbReference type="ARBA" id="ARBA00022729"/>
    </source>
</evidence>
<dbReference type="GO" id="GO:0003756">
    <property type="term" value="F:protein disulfide isomerase activity"/>
    <property type="evidence" value="ECO:0007669"/>
    <property type="project" value="TreeGrafter"/>
</dbReference>
<keyword evidence="3" id="KW-0106">Calcium</keyword>
<name>A0A6U4J0F9_HEMAN</name>
<accession>A0A6U4J0F9</accession>